<comment type="caution">
    <text evidence="2">The sequence shown here is derived from an EMBL/GenBank/DDBJ whole genome shotgun (WGS) entry which is preliminary data.</text>
</comment>
<dbReference type="Proteomes" id="UP001606301">
    <property type="component" value="Unassembled WGS sequence"/>
</dbReference>
<dbReference type="InterPro" id="IPR018247">
    <property type="entry name" value="EF_Hand_1_Ca_BS"/>
</dbReference>
<gene>
    <name evidence="2" type="ORF">ACG0Z3_22445</name>
</gene>
<feature type="compositionally biased region" description="Pro residues" evidence="1">
    <location>
        <begin position="80"/>
        <end position="99"/>
    </location>
</feature>
<reference evidence="2 3" key="1">
    <citation type="submission" date="2024-08" db="EMBL/GenBank/DDBJ databases">
        <authorList>
            <person name="Lu H."/>
        </authorList>
    </citation>
    <scope>NUCLEOTIDE SEQUENCE [LARGE SCALE GENOMIC DNA]</scope>
    <source>
        <strain evidence="2 3">LKC17W</strain>
    </source>
</reference>
<proteinExistence type="predicted"/>
<dbReference type="Pfam" id="PF13620">
    <property type="entry name" value="CarboxypepD_reg"/>
    <property type="match status" value="4"/>
</dbReference>
<dbReference type="Gene3D" id="2.130.10.10">
    <property type="entry name" value="YVTN repeat-like/Quinoprotein amine dehydrogenase"/>
    <property type="match status" value="1"/>
</dbReference>
<dbReference type="SUPFAM" id="SSF63829">
    <property type="entry name" value="Calcium-dependent phosphotriesterase"/>
    <property type="match status" value="1"/>
</dbReference>
<dbReference type="InterPro" id="IPR008969">
    <property type="entry name" value="CarboxyPept-like_regulatory"/>
</dbReference>
<dbReference type="Gene3D" id="2.60.40.10">
    <property type="entry name" value="Immunoglobulins"/>
    <property type="match status" value="2"/>
</dbReference>
<accession>A0ABW7FQ48</accession>
<sequence>MLTWLLSAQQVDGSWSSSIHLTAQALNALTLFGSDVTARVNARAYLLARQDADGSWSGDPFVTAVALRALAADPMSAPTTPAPNPDPGQPPAPQPPTTPSPSTISGIAANPASGSPLAGVQVVLAGTSSSTQTTAANGSFSFPSLAAGDYAVTLTKDGFNTARRSFSVGLGQAIDLGTVSLTQAATTGVIKGRVTVSANGQPFAGVTVTVSGSMNATRTTDAQGGYEFSSVPPGAVSISASRSGYATVAGSASLAAGESLTFSPALTATTEQQPTGSGRFKGHIVAAGSNAPLAGVNVMLNGAQAGVSNTTGAFDITLAPGSYSLRLAQPGYDVVTGSFVITAATATDAGNIRLTEQRQSTTISGRVTDTANGKAVPGALVEVVGGASARAAADGSYTIAGLSGTAFNLRASSQGFLTQAWQIQVERPTAITQNFALAALPSAVADLTNLGLAPATVGPAEVVTLTAILTNTGNAPQDVVVRSLVLDESGKVIAKGGAFAADGATQLGGVTLAAGTQRPIVIKWDTGLFAPGVYQLQGLVVQAGTITHEAPEGRVLATRGQSFTITGKSKIAGAASAQPAVMRAGLGTSTQLSAIVQNVGNVELPARTYRLDVIDEKTATRVASLEAAGAAMAVSALQTINFGAWTPVSASNFKLVVSAPTSPEDGQVVGKVYVGDAASAIYTVNKAVVGAGDQTVRANIKVTGQESASGSVSDPLAPLIRNAITKAVNYADGYASSHYVNDLRCFACHVQTQALVGGEKSRRFAPPLKPLERSTLYNGMTQYMASNGQVDGAGFPLANTSLALWAALAWHEQDAHPLTKTRMAGYLLQRQAASGDWSSDHASSWWGAAGRAPLTSLNLQSFTTLRQRLSQATTAPSVLATLVPWTVPGLPSGDMRMSAAPDGTLYISHNGAREVWRVAPDKTATRLASNLSMTGLHYLDDGRLLLTTRNGIFLMAVDNSLTKLNSLDTWDAIPYKDGYLVSPYGGGTLYKMSADGAVLTPVFSDPLLASSSGSLVPQPDGSVLVNSYAGLRLVRFNPDGGGLVDVPMPLLSSNPQNIIKFRDGNLFTTENGMYYLDANWVGERLTFDRTMGMVVMPDGRLLVNRQGGLYELKSEALDTAGWVSRLDASIDKAAAQLANPSPLVDTNDNVQLAFQLMGLGAVKSHYGTSARGTRAQSDSEAIAAVLRPRQRGDGGWSRYGSSGVSDTLVTAMVGVALDVLNPSPSSPEVRSAIQFILGQQRANGLWVSESGTLGAPELLATTWVEIWLPVMLDRVAGIDTDLKLKFASNVAVSNPNLAPAEKVLNSDGTTSHTWRLVGVTSASQDIQFDLGLQNMQVGESRPASLEAALSFSNSEGGDPVIFPVTIPKVTASAFLGHAVSTDKQAYSANAPVTFSSQVSNLGASATTASVEFRVLSADGTVLATLARAAVTQMAAGGNGTTAATWNTGTSYAGTYRVEARLFDSSDHFVATAQASFAIQASDAPGVPTLAAALQLDKGSYSPGDTVRLIDRVSNLAANQSWQNLSLRTVVLNPDGSTRWSATATFDELAANGLREQSYSVALSNAPAGSYQVRLTVLDANGTVQAQAAKTFTVSSTAATGVGISGHLSVAPKPVFQGGSVSVAFDVLNQGNAALTGLPLTINIVNPGTAQLLASLPVTVQNLATQASFAGSVGWTANVVPGTQVVAVLTAQVGDRSLTLAQDNLTVTTPPVTANVAPQREARVLALVSCPPGSDGGATTQPVSGGEANCAVRRGAALAQALTNLGLVNKVVTTRAEFETELRCGIYNTYWISGGSNKLSDDVAKEVIEAIRRGDSLIVEGTQDGRNQLLYPVAGVQLNGSLGQTDPSISFAGSAEFPAGSLATLGRPGRFTPVGAQLQASFAPDAAALTTASFGQGRSTLVAFELARMLEQNDTARQALLDRVLQVARTSPEVVANGAPVALAIQVSNAAAQAATAQVQATVPAELQLLPGQATSWNLSLAAGQSQTLVLRVKPLQPGDWTVDVTATSGGQVNAAHYNVQAQAPEALADHAVALAQALSVNGDADTAAKSQAVQALTQAQTLGAEQRHDEALGLWLQASSALQTIQSADTHAASLATAQAMQGTERALCPQLACLSGTIQIRQGTTVPNPLPINANANVQRQVANSCPVALPSWHIGAQLRNRRTAQTLLQLDDELNLGAGQGNTAQGNFLASAGNGLAGDTLEALLVGQRLGWQHHLGRATVPLAGTLMCDVDGNGAINTLDIQLVMQSIGKTVAAGDPRDPDGDKLIKINDSRACTARCTKPNCAQ</sequence>
<dbReference type="SUPFAM" id="SSF48239">
    <property type="entry name" value="Terpenoid cyclases/Protein prenyltransferases"/>
    <property type="match status" value="2"/>
</dbReference>
<dbReference type="InterPro" id="IPR013783">
    <property type="entry name" value="Ig-like_fold"/>
</dbReference>
<organism evidence="2 3">
    <name type="scientific">Pelomonas margarita</name>
    <dbReference type="NCBI Taxonomy" id="3299031"/>
    <lineage>
        <taxon>Bacteria</taxon>
        <taxon>Pseudomonadati</taxon>
        <taxon>Pseudomonadota</taxon>
        <taxon>Betaproteobacteria</taxon>
        <taxon>Burkholderiales</taxon>
        <taxon>Sphaerotilaceae</taxon>
        <taxon>Roseateles</taxon>
    </lineage>
</organism>
<evidence type="ECO:0000256" key="1">
    <source>
        <dbReference type="SAM" id="MobiDB-lite"/>
    </source>
</evidence>
<dbReference type="EMBL" id="JBIGHW010000024">
    <property type="protein sequence ID" value="MFG6443457.1"/>
    <property type="molecule type" value="Genomic_DNA"/>
</dbReference>
<dbReference type="SUPFAM" id="SSF49452">
    <property type="entry name" value="Starch-binding domain-like"/>
    <property type="match status" value="3"/>
</dbReference>
<dbReference type="Gene3D" id="2.60.40.1120">
    <property type="entry name" value="Carboxypeptidase-like, regulatory domain"/>
    <property type="match status" value="4"/>
</dbReference>
<dbReference type="SUPFAM" id="SSF49464">
    <property type="entry name" value="Carboxypeptidase regulatory domain-like"/>
    <property type="match status" value="1"/>
</dbReference>
<feature type="region of interest" description="Disordered" evidence="1">
    <location>
        <begin position="74"/>
        <end position="110"/>
    </location>
</feature>
<dbReference type="Gene3D" id="1.50.10.20">
    <property type="match status" value="2"/>
</dbReference>
<protein>
    <submittedName>
        <fullName evidence="2">Carboxypeptidase regulatory-like domain-containing protein</fullName>
    </submittedName>
</protein>
<evidence type="ECO:0000313" key="2">
    <source>
        <dbReference type="EMBL" id="MFG6443457.1"/>
    </source>
</evidence>
<dbReference type="InterPro" id="IPR008930">
    <property type="entry name" value="Terpenoid_cyclase/PrenylTrfase"/>
</dbReference>
<dbReference type="PROSITE" id="PS00018">
    <property type="entry name" value="EF_HAND_1"/>
    <property type="match status" value="1"/>
</dbReference>
<name>A0ABW7FQ48_9BURK</name>
<dbReference type="InterPro" id="IPR013784">
    <property type="entry name" value="Carb-bd-like_fold"/>
</dbReference>
<dbReference type="InterPro" id="IPR015943">
    <property type="entry name" value="WD40/YVTN_repeat-like_dom_sf"/>
</dbReference>
<keyword evidence="3" id="KW-1185">Reference proteome</keyword>
<evidence type="ECO:0000313" key="3">
    <source>
        <dbReference type="Proteomes" id="UP001606301"/>
    </source>
</evidence>